<dbReference type="SUPFAM" id="SSF54695">
    <property type="entry name" value="POZ domain"/>
    <property type="match status" value="1"/>
</dbReference>
<evidence type="ECO:0000259" key="1">
    <source>
        <dbReference type="PROSITE" id="PS50097"/>
    </source>
</evidence>
<dbReference type="EMBL" id="KB644415">
    <property type="protein sequence ID" value="EPS34001.1"/>
    <property type="molecule type" value="Genomic_DNA"/>
</dbReference>
<dbReference type="HOGENOM" id="CLU_095036_0_0_1"/>
<dbReference type="InterPro" id="IPR011333">
    <property type="entry name" value="SKP1/BTB/POZ_sf"/>
</dbReference>
<dbReference type="AlphaFoldDB" id="S7ZYW3"/>
<accession>S7ZYW3</accession>
<protein>
    <recommendedName>
        <fullName evidence="1">BTB domain-containing protein</fullName>
    </recommendedName>
</protein>
<evidence type="ECO:0000313" key="3">
    <source>
        <dbReference type="Proteomes" id="UP000019376"/>
    </source>
</evidence>
<gene>
    <name evidence="2" type="ORF">PDE_08963</name>
</gene>
<feature type="domain" description="BTB" evidence="1">
    <location>
        <begin position="25"/>
        <end position="96"/>
    </location>
</feature>
<sequence length="241" mass="26830">MQDDLDIDVEIMVTKILPLYNGPFAKLRIKSSDVEYTVSKPLLCQESAYFKAMFEGEFSEDAEQIATLEPVEGVLSVRSVQCLLQWIYHKRYFVNKKQPAQEQISSAIELARLADMCMVSGLGLHLAQCIKDVLVANPDPDIGLMRNANKNVFALTGNHIRMAGCLPTGHAVRSMIASASVEGFLGRGNFKFASEAREYPTFASDLLFEVKKALVTMKWKSAEFLDPITRKTMSVNGVLLD</sequence>
<dbReference type="Proteomes" id="UP000019376">
    <property type="component" value="Unassembled WGS sequence"/>
</dbReference>
<dbReference type="PhylomeDB" id="S7ZYW3"/>
<organism evidence="2 3">
    <name type="scientific">Penicillium oxalicum (strain 114-2 / CGMCC 5302)</name>
    <name type="common">Penicillium decumbens</name>
    <dbReference type="NCBI Taxonomy" id="933388"/>
    <lineage>
        <taxon>Eukaryota</taxon>
        <taxon>Fungi</taxon>
        <taxon>Dikarya</taxon>
        <taxon>Ascomycota</taxon>
        <taxon>Pezizomycotina</taxon>
        <taxon>Eurotiomycetes</taxon>
        <taxon>Eurotiomycetidae</taxon>
        <taxon>Eurotiales</taxon>
        <taxon>Aspergillaceae</taxon>
        <taxon>Penicillium</taxon>
    </lineage>
</organism>
<keyword evidence="3" id="KW-1185">Reference proteome</keyword>
<dbReference type="PROSITE" id="PS50097">
    <property type="entry name" value="BTB"/>
    <property type="match status" value="1"/>
</dbReference>
<reference evidence="2 3" key="1">
    <citation type="journal article" date="2013" name="PLoS ONE">
        <title>Genomic and secretomic analyses reveal unique features of the lignocellulolytic enzyme system of Penicillium decumbens.</title>
        <authorList>
            <person name="Liu G."/>
            <person name="Zhang L."/>
            <person name="Wei X."/>
            <person name="Zou G."/>
            <person name="Qin Y."/>
            <person name="Ma L."/>
            <person name="Li J."/>
            <person name="Zheng H."/>
            <person name="Wang S."/>
            <person name="Wang C."/>
            <person name="Xun L."/>
            <person name="Zhao G.-P."/>
            <person name="Zhou Z."/>
            <person name="Qu Y."/>
        </authorList>
    </citation>
    <scope>NUCLEOTIDE SEQUENCE [LARGE SCALE GENOMIC DNA]</scope>
    <source>
        <strain evidence="3">114-2 / CGMCC 5302</strain>
    </source>
</reference>
<proteinExistence type="predicted"/>
<name>S7ZYW3_PENO1</name>
<dbReference type="Pfam" id="PF00651">
    <property type="entry name" value="BTB"/>
    <property type="match status" value="1"/>
</dbReference>
<dbReference type="Gene3D" id="3.30.710.10">
    <property type="entry name" value="Potassium Channel Kv1.1, Chain A"/>
    <property type="match status" value="1"/>
</dbReference>
<dbReference type="OrthoDB" id="194443at2759"/>
<dbReference type="CDD" id="cd18186">
    <property type="entry name" value="BTB_POZ_ZBTB_KLHL-like"/>
    <property type="match status" value="1"/>
</dbReference>
<dbReference type="InterPro" id="IPR000210">
    <property type="entry name" value="BTB/POZ_dom"/>
</dbReference>
<evidence type="ECO:0000313" key="2">
    <source>
        <dbReference type="EMBL" id="EPS34001.1"/>
    </source>
</evidence>
<dbReference type="STRING" id="933388.S7ZYW3"/>
<dbReference type="eggNOG" id="ENOG502STR7">
    <property type="taxonomic scope" value="Eukaryota"/>
</dbReference>